<organism evidence="1 2">
    <name type="scientific">Kitasatospora griseola</name>
    <name type="common">Streptomyces griseolosporeus</name>
    <dbReference type="NCBI Taxonomy" id="2064"/>
    <lineage>
        <taxon>Bacteria</taxon>
        <taxon>Bacillati</taxon>
        <taxon>Actinomycetota</taxon>
        <taxon>Actinomycetes</taxon>
        <taxon>Kitasatosporales</taxon>
        <taxon>Streptomycetaceae</taxon>
        <taxon>Kitasatospora</taxon>
    </lineage>
</organism>
<evidence type="ECO:0000313" key="2">
    <source>
        <dbReference type="Proteomes" id="UP000032066"/>
    </source>
</evidence>
<keyword evidence="2" id="KW-1185">Reference proteome</keyword>
<gene>
    <name evidence="1" type="ORF">TR51_32635</name>
</gene>
<dbReference type="PATRIC" id="fig|2064.6.peg.6906"/>
<evidence type="ECO:0000313" key="1">
    <source>
        <dbReference type="EMBL" id="KIQ63411.1"/>
    </source>
</evidence>
<name>A0A0D0NW00_KITGR</name>
<comment type="caution">
    <text evidence="1">The sequence shown here is derived from an EMBL/GenBank/DDBJ whole genome shotgun (WGS) entry which is preliminary data.</text>
</comment>
<dbReference type="STRING" id="2064.TR51_32635"/>
<dbReference type="AlphaFoldDB" id="A0A0D0NW00"/>
<dbReference type="Proteomes" id="UP000032066">
    <property type="component" value="Unassembled WGS sequence"/>
</dbReference>
<protein>
    <submittedName>
        <fullName evidence="1">Uncharacterized protein</fullName>
    </submittedName>
</protein>
<dbReference type="OrthoDB" id="3873860at2"/>
<reference evidence="1 2" key="1">
    <citation type="submission" date="2015-02" db="EMBL/GenBank/DDBJ databases">
        <title>Draft genome sequence of Kitasatospora griseola MF730-N6, a bafilomycin, terpentecin and satosporin producer.</title>
        <authorList>
            <person name="Arens J.C."/>
            <person name="Haltli B."/>
            <person name="Kerr R.G."/>
        </authorList>
    </citation>
    <scope>NUCLEOTIDE SEQUENCE [LARGE SCALE GENOMIC DNA]</scope>
    <source>
        <strain evidence="1 2">MF730-N6</strain>
    </source>
</reference>
<proteinExistence type="predicted"/>
<dbReference type="EMBL" id="JXZB01000004">
    <property type="protein sequence ID" value="KIQ63411.1"/>
    <property type="molecule type" value="Genomic_DNA"/>
</dbReference>
<accession>A0A0D0NW00</accession>
<dbReference type="RefSeq" id="WP_043915774.1">
    <property type="nucleotide sequence ID" value="NZ_BMRI01000011.1"/>
</dbReference>
<sequence>MQWGQDENRTADPEREVVAFLNRRLGTGPALLWTDDVSGAAHWAETLRHHLGRPVEPAPSRPVRRLTAAEDSSLLLFQHHGGSRVRPDDTGTRQGVRLLPGHWLLLPPGCSCDLQCRPGAEPLALRIPTA</sequence>